<dbReference type="GO" id="GO:0003697">
    <property type="term" value="F:single-stranded DNA binding"/>
    <property type="evidence" value="ECO:0007669"/>
    <property type="project" value="InterPro"/>
</dbReference>
<comment type="similarity">
    <text evidence="1 8">Belongs to the SOS response-associated peptidase family.</text>
</comment>
<evidence type="ECO:0000256" key="3">
    <source>
        <dbReference type="ARBA" id="ARBA00022763"/>
    </source>
</evidence>
<dbReference type="PANTHER" id="PTHR13604">
    <property type="entry name" value="DC12-RELATED"/>
    <property type="match status" value="1"/>
</dbReference>
<dbReference type="InterPro" id="IPR036590">
    <property type="entry name" value="SRAP-like"/>
</dbReference>
<dbReference type="InterPro" id="IPR003738">
    <property type="entry name" value="SRAP"/>
</dbReference>
<name>A0A1H7A2W6_9PSED</name>
<keyword evidence="4 8" id="KW-0378">Hydrolase</keyword>
<dbReference type="GO" id="GO:0016829">
    <property type="term" value="F:lyase activity"/>
    <property type="evidence" value="ECO:0007669"/>
    <property type="project" value="UniProtKB-KW"/>
</dbReference>
<dbReference type="Gene3D" id="3.90.1680.10">
    <property type="entry name" value="SOS response associated peptidase-like"/>
    <property type="match status" value="1"/>
</dbReference>
<keyword evidence="2 8" id="KW-0645">Protease</keyword>
<evidence type="ECO:0000256" key="5">
    <source>
        <dbReference type="ARBA" id="ARBA00023124"/>
    </source>
</evidence>
<dbReference type="STRING" id="915471.SAMN05216201_11186"/>
<evidence type="ECO:0000256" key="6">
    <source>
        <dbReference type="ARBA" id="ARBA00023125"/>
    </source>
</evidence>
<evidence type="ECO:0000256" key="2">
    <source>
        <dbReference type="ARBA" id="ARBA00022670"/>
    </source>
</evidence>
<dbReference type="PANTHER" id="PTHR13604:SF0">
    <property type="entry name" value="ABASIC SITE PROCESSING PROTEIN HMCES"/>
    <property type="match status" value="1"/>
</dbReference>
<sequence length="232" mass="25514">MCGRFVQSLTAVEYLEALQIELPVVGGFSPEPIGRYNVAPRTRVLLMHQEEEGLRLEPVPWGYAPPWATGPRPPAINARVEKVATGNFWREAWKGGRALVPADGWYEWKPDPNDPKHKQPFYFRLRGGGPLFFPAVGHLPRHGREVQEGDGFATITMASVGGMAEIHDRRPLVLGPAEARAWLDPAVGPQEAEEILHLGMPEEAFEWFAVGREVGSVKSEGAGLISPIHGSS</sequence>
<accession>A0A1H7A2W6</accession>
<protein>
    <recommendedName>
        <fullName evidence="8">Abasic site processing protein</fullName>
        <ecNumber evidence="8">3.4.-.-</ecNumber>
    </recommendedName>
</protein>
<dbReference type="GO" id="GO:0006508">
    <property type="term" value="P:proteolysis"/>
    <property type="evidence" value="ECO:0007669"/>
    <property type="project" value="UniProtKB-KW"/>
</dbReference>
<dbReference type="OrthoDB" id="6192129at2"/>
<gene>
    <name evidence="9" type="ORF">SAMN05216201_11186</name>
</gene>
<evidence type="ECO:0000256" key="1">
    <source>
        <dbReference type="ARBA" id="ARBA00008136"/>
    </source>
</evidence>
<evidence type="ECO:0000256" key="8">
    <source>
        <dbReference type="RuleBase" id="RU364100"/>
    </source>
</evidence>
<dbReference type="Pfam" id="PF02586">
    <property type="entry name" value="SRAP"/>
    <property type="match status" value="1"/>
</dbReference>
<evidence type="ECO:0000313" key="10">
    <source>
        <dbReference type="Proteomes" id="UP000242930"/>
    </source>
</evidence>
<dbReference type="GO" id="GO:0008233">
    <property type="term" value="F:peptidase activity"/>
    <property type="evidence" value="ECO:0007669"/>
    <property type="project" value="UniProtKB-KW"/>
</dbReference>
<evidence type="ECO:0000313" key="9">
    <source>
        <dbReference type="EMBL" id="SEJ58247.1"/>
    </source>
</evidence>
<dbReference type="EC" id="3.4.-.-" evidence="8"/>
<dbReference type="SUPFAM" id="SSF143081">
    <property type="entry name" value="BB1717-like"/>
    <property type="match status" value="1"/>
</dbReference>
<keyword evidence="10" id="KW-1185">Reference proteome</keyword>
<dbReference type="GO" id="GO:0106300">
    <property type="term" value="P:protein-DNA covalent cross-linking repair"/>
    <property type="evidence" value="ECO:0007669"/>
    <property type="project" value="InterPro"/>
</dbReference>
<keyword evidence="7" id="KW-0456">Lyase</keyword>
<evidence type="ECO:0000256" key="7">
    <source>
        <dbReference type="ARBA" id="ARBA00023239"/>
    </source>
</evidence>
<dbReference type="Proteomes" id="UP000242930">
    <property type="component" value="Unassembled WGS sequence"/>
</dbReference>
<proteinExistence type="inferred from homology"/>
<keyword evidence="5" id="KW-0190">Covalent protein-DNA linkage</keyword>
<dbReference type="AlphaFoldDB" id="A0A1H7A2W6"/>
<keyword evidence="3" id="KW-0227">DNA damage</keyword>
<reference evidence="10" key="1">
    <citation type="submission" date="2016-10" db="EMBL/GenBank/DDBJ databases">
        <authorList>
            <person name="Varghese N."/>
            <person name="Submissions S."/>
        </authorList>
    </citation>
    <scope>NUCLEOTIDE SEQUENCE [LARGE SCALE GENOMIC DNA]</scope>
    <source>
        <strain evidence="10">LMG 25967</strain>
    </source>
</reference>
<evidence type="ECO:0000256" key="4">
    <source>
        <dbReference type="ARBA" id="ARBA00022801"/>
    </source>
</evidence>
<dbReference type="EMBL" id="FNZE01000011">
    <property type="protein sequence ID" value="SEJ58247.1"/>
    <property type="molecule type" value="Genomic_DNA"/>
</dbReference>
<dbReference type="RefSeq" id="WP_090312049.1">
    <property type="nucleotide sequence ID" value="NZ_FNZE01000011.1"/>
</dbReference>
<keyword evidence="6" id="KW-0238">DNA-binding</keyword>
<organism evidence="9 10">
    <name type="scientific">Pseudomonas linyingensis</name>
    <dbReference type="NCBI Taxonomy" id="915471"/>
    <lineage>
        <taxon>Bacteria</taxon>
        <taxon>Pseudomonadati</taxon>
        <taxon>Pseudomonadota</taxon>
        <taxon>Gammaproteobacteria</taxon>
        <taxon>Pseudomonadales</taxon>
        <taxon>Pseudomonadaceae</taxon>
        <taxon>Pseudomonas</taxon>
    </lineage>
</organism>